<reference evidence="1" key="1">
    <citation type="submission" date="2009-05" db="EMBL/GenBank/DDBJ databases">
        <title>Oryza sativa Japonica Group genomic DNA, chromosome 6, BAC clone:KMK0024M20, cultivar:Khau Mac Kho.</title>
        <authorList>
            <person name="Matsumoto T."/>
            <person name="Wu J."/>
            <person name="Kanamori H."/>
        </authorList>
    </citation>
    <scope>NUCLEOTIDE SEQUENCE</scope>
    <source>
        <strain evidence="1">IRGC 101232</strain>
    </source>
</reference>
<gene>
    <name evidence="1" type="primary">OB_Ba0011H08.3</name>
</gene>
<accession>A0A1V1H6Q8</accession>
<protein>
    <submittedName>
        <fullName evidence="1">Uncharacterized protein</fullName>
    </submittedName>
</protein>
<evidence type="ECO:0000313" key="1">
    <source>
        <dbReference type="EMBL" id="BAX25116.1"/>
    </source>
</evidence>
<organism evidence="1">
    <name type="scientific">Oryza brachyantha</name>
    <name type="common">malo sina</name>
    <dbReference type="NCBI Taxonomy" id="4533"/>
    <lineage>
        <taxon>Eukaryota</taxon>
        <taxon>Viridiplantae</taxon>
        <taxon>Streptophyta</taxon>
        <taxon>Embryophyta</taxon>
        <taxon>Tracheophyta</taxon>
        <taxon>Spermatophyta</taxon>
        <taxon>Magnoliopsida</taxon>
        <taxon>Liliopsida</taxon>
        <taxon>Poales</taxon>
        <taxon>Poaceae</taxon>
        <taxon>BOP clade</taxon>
        <taxon>Oryzoideae</taxon>
        <taxon>Oryzeae</taxon>
        <taxon>Oryzinae</taxon>
        <taxon>Oryza</taxon>
    </lineage>
</organism>
<dbReference type="EMBL" id="AP011474">
    <property type="protein sequence ID" value="BAX25116.1"/>
    <property type="molecule type" value="Genomic_DNA"/>
</dbReference>
<name>A0A1V1H6Q8_ORYBR</name>
<dbReference type="AlphaFoldDB" id="A0A1V1H6Q8"/>
<proteinExistence type="predicted"/>
<sequence length="60" mass="6738">MVLSKWRRICSPALAAATHTRHLRRSPAVPFRDSDDGGRPLIDIISSSHVNDWSSEESDH</sequence>